<feature type="transmembrane region" description="Helical" evidence="2">
    <location>
        <begin position="12"/>
        <end position="33"/>
    </location>
</feature>
<evidence type="ECO:0000313" key="4">
    <source>
        <dbReference type="EMBL" id="MFC5746853.1"/>
    </source>
</evidence>
<dbReference type="InterPro" id="IPR002656">
    <property type="entry name" value="Acyl_transf_3_dom"/>
</dbReference>
<reference evidence="5" key="1">
    <citation type="journal article" date="2019" name="Int. J. Syst. Evol. Microbiol.">
        <title>The Global Catalogue of Microorganisms (GCM) 10K type strain sequencing project: providing services to taxonomists for standard genome sequencing and annotation.</title>
        <authorList>
            <consortium name="The Broad Institute Genomics Platform"/>
            <consortium name="The Broad Institute Genome Sequencing Center for Infectious Disease"/>
            <person name="Wu L."/>
            <person name="Ma J."/>
        </authorList>
    </citation>
    <scope>NUCLEOTIDE SEQUENCE [LARGE SCALE GENOMIC DNA]</scope>
    <source>
        <strain evidence="5">KCTC 42087</strain>
    </source>
</reference>
<dbReference type="RefSeq" id="WP_378282471.1">
    <property type="nucleotide sequence ID" value="NZ_JBHSON010000017.1"/>
</dbReference>
<accession>A0ABW0ZWW1</accession>
<name>A0ABW0ZWW1_9ACTN</name>
<dbReference type="PANTHER" id="PTHR23028">
    <property type="entry name" value="ACETYLTRANSFERASE"/>
    <property type="match status" value="1"/>
</dbReference>
<keyword evidence="5" id="KW-1185">Reference proteome</keyword>
<keyword evidence="4" id="KW-0808">Transferase</keyword>
<dbReference type="GO" id="GO:0016746">
    <property type="term" value="F:acyltransferase activity"/>
    <property type="evidence" value="ECO:0007669"/>
    <property type="project" value="UniProtKB-KW"/>
</dbReference>
<feature type="transmembrane region" description="Helical" evidence="2">
    <location>
        <begin position="135"/>
        <end position="156"/>
    </location>
</feature>
<protein>
    <submittedName>
        <fullName evidence="4">Acyltransferase family protein</fullName>
        <ecNumber evidence="4">2.3.-.-</ecNumber>
    </submittedName>
</protein>
<organism evidence="4 5">
    <name type="scientific">Actinomadura rugatobispora</name>
    <dbReference type="NCBI Taxonomy" id="1994"/>
    <lineage>
        <taxon>Bacteria</taxon>
        <taxon>Bacillati</taxon>
        <taxon>Actinomycetota</taxon>
        <taxon>Actinomycetes</taxon>
        <taxon>Streptosporangiales</taxon>
        <taxon>Thermomonosporaceae</taxon>
        <taxon>Actinomadura</taxon>
    </lineage>
</organism>
<keyword evidence="2" id="KW-0812">Transmembrane</keyword>
<evidence type="ECO:0000256" key="2">
    <source>
        <dbReference type="SAM" id="Phobius"/>
    </source>
</evidence>
<feature type="transmembrane region" description="Helical" evidence="2">
    <location>
        <begin position="213"/>
        <end position="232"/>
    </location>
</feature>
<feature type="transmembrane region" description="Helical" evidence="2">
    <location>
        <begin position="53"/>
        <end position="74"/>
    </location>
</feature>
<feature type="transmembrane region" description="Helical" evidence="2">
    <location>
        <begin position="86"/>
        <end position="107"/>
    </location>
</feature>
<keyword evidence="4" id="KW-0012">Acyltransferase</keyword>
<feature type="transmembrane region" description="Helical" evidence="2">
    <location>
        <begin position="163"/>
        <end position="181"/>
    </location>
</feature>
<evidence type="ECO:0000313" key="5">
    <source>
        <dbReference type="Proteomes" id="UP001596074"/>
    </source>
</evidence>
<feature type="transmembrane region" description="Helical" evidence="2">
    <location>
        <begin position="187"/>
        <end position="206"/>
    </location>
</feature>
<comment type="caution">
    <text evidence="4">The sequence shown here is derived from an EMBL/GenBank/DDBJ whole genome shotgun (WGS) entry which is preliminary data.</text>
</comment>
<dbReference type="Pfam" id="PF01757">
    <property type="entry name" value="Acyl_transf_3"/>
    <property type="match status" value="1"/>
</dbReference>
<evidence type="ECO:0000256" key="1">
    <source>
        <dbReference type="SAM" id="MobiDB-lite"/>
    </source>
</evidence>
<dbReference type="PANTHER" id="PTHR23028:SF53">
    <property type="entry name" value="ACYL_TRANSF_3 DOMAIN-CONTAINING PROTEIN"/>
    <property type="match status" value="1"/>
</dbReference>
<feature type="transmembrane region" description="Helical" evidence="2">
    <location>
        <begin position="268"/>
        <end position="285"/>
    </location>
</feature>
<gene>
    <name evidence="4" type="ORF">ACFPZN_14600</name>
</gene>
<feature type="domain" description="Acyltransferase 3" evidence="3">
    <location>
        <begin position="10"/>
        <end position="324"/>
    </location>
</feature>
<evidence type="ECO:0000259" key="3">
    <source>
        <dbReference type="Pfam" id="PF01757"/>
    </source>
</evidence>
<feature type="compositionally biased region" description="Basic and acidic residues" evidence="1">
    <location>
        <begin position="363"/>
        <end position="374"/>
    </location>
</feature>
<sequence length="374" mass="41530">MTRHDRRLRELDLLRFLAAMAVVLFHFTGFKGAGPWPEPSLELFPGAGAITRYGYLGVDLFFMISGFVILMSAWGRSPGEFGISRVVRLMPAYWAGVLIGLVIYLGFRLGNGVPGLVLPNLSMLQAGLGLKNIDAVFWTLWVELHFYVLIGALAAIRITYRSCLVFMAVWTLAGVFADEAGNKFLQVMLMPTWSPYFVAGMALFLMYKFGPTLLLWGYVGVSWLLAVHWSAWRTGHVFTTANENVVAVAVTLIFAVMILVATGRLRWLRWKGLTVLGALTYPLYLTHSQVALPLLKHVYPGLNRYAALVLVIAVSLAVAYAVYRLVEKPGQAWMRARLRESLIPIRGGDGREETAAVVPQPRAADETKAELVRP</sequence>
<proteinExistence type="predicted"/>
<dbReference type="Proteomes" id="UP001596074">
    <property type="component" value="Unassembled WGS sequence"/>
</dbReference>
<dbReference type="EMBL" id="JBHSON010000017">
    <property type="protein sequence ID" value="MFC5746853.1"/>
    <property type="molecule type" value="Genomic_DNA"/>
</dbReference>
<feature type="transmembrane region" description="Helical" evidence="2">
    <location>
        <begin position="244"/>
        <end position="261"/>
    </location>
</feature>
<feature type="transmembrane region" description="Helical" evidence="2">
    <location>
        <begin position="305"/>
        <end position="326"/>
    </location>
</feature>
<dbReference type="InterPro" id="IPR050879">
    <property type="entry name" value="Acyltransferase_3"/>
</dbReference>
<keyword evidence="2" id="KW-1133">Transmembrane helix</keyword>
<dbReference type="EC" id="2.3.-.-" evidence="4"/>
<feature type="region of interest" description="Disordered" evidence="1">
    <location>
        <begin position="352"/>
        <end position="374"/>
    </location>
</feature>
<keyword evidence="2" id="KW-0472">Membrane</keyword>